<dbReference type="InterPro" id="IPR001901">
    <property type="entry name" value="Translocase_SecE/Sec61-g"/>
</dbReference>
<dbReference type="InterPro" id="IPR005807">
    <property type="entry name" value="SecE_bac"/>
</dbReference>
<comment type="subunit">
    <text evidence="9">Component of the Sec protein translocase complex. Heterotrimer consisting of SecY, SecE and SecG subunits. The heterotrimers can form oligomers, although 1 heterotrimer is thought to be able to translocate proteins. Interacts with the ribosome. Interacts with SecDF, and other proteins may be involved. Interacts with SecA.</text>
</comment>
<keyword evidence="6 9" id="KW-1133">Transmembrane helix</keyword>
<evidence type="ECO:0000256" key="3">
    <source>
        <dbReference type="ARBA" id="ARBA00022475"/>
    </source>
</evidence>
<dbReference type="GO" id="GO:0009306">
    <property type="term" value="P:protein secretion"/>
    <property type="evidence" value="ECO:0007669"/>
    <property type="project" value="UniProtKB-UniRule"/>
</dbReference>
<comment type="function">
    <text evidence="9">Essential subunit of the Sec protein translocation channel SecYEG. Clamps together the 2 halves of SecY. May contact the channel plug during translocation.</text>
</comment>
<evidence type="ECO:0000256" key="2">
    <source>
        <dbReference type="ARBA" id="ARBA00022448"/>
    </source>
</evidence>
<dbReference type="PROSITE" id="PS01067">
    <property type="entry name" value="SECE_SEC61G"/>
    <property type="match status" value="1"/>
</dbReference>
<reference evidence="10" key="1">
    <citation type="submission" date="2022-03" db="EMBL/GenBank/DDBJ databases">
        <title>Draft Genome Sequence of Firmicute Strain S0AB, a Heterotrophic Iron/Sulfur-Oxidizing Extreme Acidophile.</title>
        <authorList>
            <person name="Vergara E."/>
            <person name="Pakostova E."/>
            <person name="Johnson D.B."/>
            <person name="Holmes D.S."/>
        </authorList>
    </citation>
    <scope>NUCLEOTIDE SEQUENCE</scope>
    <source>
        <strain evidence="10">S0AB</strain>
    </source>
</reference>
<proteinExistence type="inferred from homology"/>
<keyword evidence="11" id="KW-1185">Reference proteome</keyword>
<dbReference type="GO" id="GO:0005886">
    <property type="term" value="C:plasma membrane"/>
    <property type="evidence" value="ECO:0007669"/>
    <property type="project" value="UniProtKB-SubCell"/>
</dbReference>
<evidence type="ECO:0000313" key="10">
    <source>
        <dbReference type="EMBL" id="MCI0183862.1"/>
    </source>
</evidence>
<protein>
    <recommendedName>
        <fullName evidence="9">Protein translocase subunit SecE</fullName>
    </recommendedName>
</protein>
<dbReference type="RefSeq" id="WP_241714712.1">
    <property type="nucleotide sequence ID" value="NZ_JALBUF010000006.1"/>
</dbReference>
<keyword evidence="2 9" id="KW-0813">Transport</keyword>
<evidence type="ECO:0000256" key="5">
    <source>
        <dbReference type="ARBA" id="ARBA00022927"/>
    </source>
</evidence>
<feature type="transmembrane region" description="Helical" evidence="9">
    <location>
        <begin position="37"/>
        <end position="58"/>
    </location>
</feature>
<comment type="caution">
    <text evidence="10">The sequence shown here is derived from an EMBL/GenBank/DDBJ whole genome shotgun (WGS) entry which is preliminary data.</text>
</comment>
<dbReference type="PANTHER" id="PTHR33910">
    <property type="entry name" value="PROTEIN TRANSLOCASE SUBUNIT SECE"/>
    <property type="match status" value="1"/>
</dbReference>
<dbReference type="GO" id="GO:0065002">
    <property type="term" value="P:intracellular protein transmembrane transport"/>
    <property type="evidence" value="ECO:0007669"/>
    <property type="project" value="UniProtKB-UniRule"/>
</dbReference>
<comment type="subcellular location">
    <subcellularLocation>
        <location evidence="9">Cell membrane</location>
        <topology evidence="9">Single-pass membrane protein</topology>
    </subcellularLocation>
    <subcellularLocation>
        <location evidence="1">Membrane</location>
    </subcellularLocation>
</comment>
<evidence type="ECO:0000256" key="6">
    <source>
        <dbReference type="ARBA" id="ARBA00022989"/>
    </source>
</evidence>
<keyword evidence="5 9" id="KW-0653">Protein transport</keyword>
<keyword evidence="3 9" id="KW-1003">Cell membrane</keyword>
<evidence type="ECO:0000256" key="7">
    <source>
        <dbReference type="ARBA" id="ARBA00023010"/>
    </source>
</evidence>
<dbReference type="Pfam" id="PF00584">
    <property type="entry name" value="SecE"/>
    <property type="match status" value="1"/>
</dbReference>
<dbReference type="PANTHER" id="PTHR33910:SF1">
    <property type="entry name" value="PROTEIN TRANSLOCASE SUBUNIT SECE"/>
    <property type="match status" value="1"/>
</dbReference>
<accession>A0A9X1VD31</accession>
<dbReference type="InterPro" id="IPR038379">
    <property type="entry name" value="SecE_sf"/>
</dbReference>
<dbReference type="Gene3D" id="1.20.5.1030">
    <property type="entry name" value="Preprotein translocase secy subunit"/>
    <property type="match status" value="1"/>
</dbReference>
<keyword evidence="4 9" id="KW-0812">Transmembrane</keyword>
<name>A0A9X1VD31_9BACL</name>
<evidence type="ECO:0000313" key="11">
    <source>
        <dbReference type="Proteomes" id="UP001139263"/>
    </source>
</evidence>
<dbReference type="GO" id="GO:0008320">
    <property type="term" value="F:protein transmembrane transporter activity"/>
    <property type="evidence" value="ECO:0007669"/>
    <property type="project" value="UniProtKB-UniRule"/>
</dbReference>
<comment type="similarity">
    <text evidence="9">Belongs to the SecE/SEC61-gamma family.</text>
</comment>
<gene>
    <name evidence="9 10" type="primary">secE</name>
    <name evidence="10" type="ORF">MM817_02153</name>
</gene>
<evidence type="ECO:0000256" key="4">
    <source>
        <dbReference type="ARBA" id="ARBA00022692"/>
    </source>
</evidence>
<keyword evidence="7 9" id="KW-0811">Translocation</keyword>
<keyword evidence="8 9" id="KW-0472">Membrane</keyword>
<dbReference type="Proteomes" id="UP001139263">
    <property type="component" value="Unassembled WGS sequence"/>
</dbReference>
<dbReference type="NCBIfam" id="TIGR00964">
    <property type="entry name" value="secE_bact"/>
    <property type="match status" value="1"/>
</dbReference>
<evidence type="ECO:0000256" key="1">
    <source>
        <dbReference type="ARBA" id="ARBA00004370"/>
    </source>
</evidence>
<dbReference type="GO" id="GO:0043952">
    <property type="term" value="P:protein transport by the Sec complex"/>
    <property type="evidence" value="ECO:0007669"/>
    <property type="project" value="UniProtKB-UniRule"/>
</dbReference>
<dbReference type="AlphaFoldDB" id="A0A9X1VD31"/>
<dbReference type="HAMAP" id="MF_00422">
    <property type="entry name" value="SecE"/>
    <property type="match status" value="1"/>
</dbReference>
<dbReference type="GO" id="GO:0006605">
    <property type="term" value="P:protein targeting"/>
    <property type="evidence" value="ECO:0007669"/>
    <property type="project" value="UniProtKB-UniRule"/>
</dbReference>
<sequence length="74" mass="8390">MSNLLSSVQNGTNSMLGYFRGVVEEVRKVRWPTRKELTTYTITVVVVCVVLFLLTYGFDWLVTRAFELLGIGNS</sequence>
<evidence type="ECO:0000256" key="8">
    <source>
        <dbReference type="ARBA" id="ARBA00023136"/>
    </source>
</evidence>
<dbReference type="EMBL" id="JALBUF010000006">
    <property type="protein sequence ID" value="MCI0183862.1"/>
    <property type="molecule type" value="Genomic_DNA"/>
</dbReference>
<evidence type="ECO:0000256" key="9">
    <source>
        <dbReference type="HAMAP-Rule" id="MF_00422"/>
    </source>
</evidence>
<organism evidence="10 11">
    <name type="scientific">Sulfoacidibacillus ferrooxidans</name>
    <dbReference type="NCBI Taxonomy" id="2005001"/>
    <lineage>
        <taxon>Bacteria</taxon>
        <taxon>Bacillati</taxon>
        <taxon>Bacillota</taxon>
        <taxon>Bacilli</taxon>
        <taxon>Bacillales</taxon>
        <taxon>Alicyclobacillaceae</taxon>
        <taxon>Sulfoacidibacillus</taxon>
    </lineage>
</organism>